<comment type="caution">
    <text evidence="9">The sequence shown here is derived from an EMBL/GenBank/DDBJ whole genome shotgun (WGS) entry which is preliminary data.</text>
</comment>
<evidence type="ECO:0000256" key="4">
    <source>
        <dbReference type="ARBA" id="ARBA00023136"/>
    </source>
</evidence>
<protein>
    <recommendedName>
        <fullName evidence="8">Variable large protein</fullName>
    </recommendedName>
</protein>
<comment type="subcellular location">
    <subcellularLocation>
        <location evidence="2 8">Cell outer membrane</location>
        <topology evidence="2 8">Lipid-anchor</topology>
    </subcellularLocation>
</comment>
<reference evidence="9 10" key="1">
    <citation type="submission" date="2013-12" db="EMBL/GenBank/DDBJ databases">
        <title>Comparative genomics of relapsing fever spirochetes.</title>
        <authorList>
            <person name="Schwan T.G."/>
            <person name="Raffel S.J."/>
            <person name="Porcella S.F."/>
        </authorList>
    </citation>
    <scope>NUCLEOTIDE SEQUENCE [LARGE SCALE GENOMIC DNA]</scope>
    <source>
        <strain evidence="9 10">CR2A</strain>
    </source>
</reference>
<comment type="function">
    <text evidence="1 8">The Vlp and Vsp proteins are antigenically distinct proteins, only one vlp or vsp gene is transcriptionally active at any one time. Switching between these genes is a mechanism of host immune response evasion.</text>
</comment>
<evidence type="ECO:0000313" key="10">
    <source>
        <dbReference type="Proteomes" id="UP000019148"/>
    </source>
</evidence>
<dbReference type="PATRIC" id="fig|1432657.3.peg.1703"/>
<dbReference type="GO" id="GO:0009279">
    <property type="term" value="C:cell outer membrane"/>
    <property type="evidence" value="ECO:0007669"/>
    <property type="project" value="UniProtKB-SubCell"/>
</dbReference>
<evidence type="ECO:0000256" key="2">
    <source>
        <dbReference type="ARBA" id="ARBA00004459"/>
    </source>
</evidence>
<dbReference type="InterPro" id="IPR000680">
    <property type="entry name" value="Borrelia_lipo"/>
</dbReference>
<keyword evidence="7 8" id="KW-0449">Lipoprotein</keyword>
<keyword evidence="4 8" id="KW-0472">Membrane</keyword>
<evidence type="ECO:0000256" key="8">
    <source>
        <dbReference type="RuleBase" id="RU363105"/>
    </source>
</evidence>
<evidence type="ECO:0000313" key="9">
    <source>
        <dbReference type="EMBL" id="ETZ17269.1"/>
    </source>
</evidence>
<keyword evidence="6 8" id="KW-0998">Cell outer membrane</keyword>
<accession>W6TJD3</accession>
<gene>
    <name evidence="9" type="ORF">BDCR2A_01809</name>
</gene>
<sequence length="117" mass="11650">MALSETATVNTSAVSFAKGGSDAHLAGANIPKAAAVARGIALRSLVKGGKLAAGAASDAQGGEKEVQGIGAAAANKLLIAIENVVKKTVKSILEKAKGEIDKVRGSQGLTLESNNKK</sequence>
<evidence type="ECO:0000256" key="6">
    <source>
        <dbReference type="ARBA" id="ARBA00023237"/>
    </source>
</evidence>
<name>W6TJD3_9SPIR</name>
<evidence type="ECO:0000256" key="7">
    <source>
        <dbReference type="ARBA" id="ARBA00023288"/>
    </source>
</evidence>
<dbReference type="Proteomes" id="UP000019148">
    <property type="component" value="Unassembled WGS sequence"/>
</dbReference>
<dbReference type="EMBL" id="AZIT01000074">
    <property type="protein sequence ID" value="ETZ17269.1"/>
    <property type="molecule type" value="Genomic_DNA"/>
</dbReference>
<keyword evidence="3" id="KW-0732">Signal</keyword>
<keyword evidence="5 8" id="KW-0564">Palmitate</keyword>
<dbReference type="AlphaFoldDB" id="W6TJD3"/>
<dbReference type="Pfam" id="PF00921">
    <property type="entry name" value="Lipoprotein_2"/>
    <property type="match status" value="1"/>
</dbReference>
<dbReference type="SUPFAM" id="SSF74748">
    <property type="entry name" value="Variable surface antigen VlsE"/>
    <property type="match status" value="1"/>
</dbReference>
<evidence type="ECO:0000256" key="5">
    <source>
        <dbReference type="ARBA" id="ARBA00023139"/>
    </source>
</evidence>
<organism evidence="9 10">
    <name type="scientific">Borrelia duttonii CR2A</name>
    <dbReference type="NCBI Taxonomy" id="1432657"/>
    <lineage>
        <taxon>Bacteria</taxon>
        <taxon>Pseudomonadati</taxon>
        <taxon>Spirochaetota</taxon>
        <taxon>Spirochaetia</taxon>
        <taxon>Spirochaetales</taxon>
        <taxon>Borreliaceae</taxon>
        <taxon>Borrelia</taxon>
    </lineage>
</organism>
<evidence type="ECO:0000256" key="3">
    <source>
        <dbReference type="ARBA" id="ARBA00022729"/>
    </source>
</evidence>
<evidence type="ECO:0000256" key="1">
    <source>
        <dbReference type="ARBA" id="ARBA00003932"/>
    </source>
</evidence>
<proteinExistence type="predicted"/>